<organism evidence="13 14">
    <name type="scientific">Cannabis sativa</name>
    <name type="common">Hemp</name>
    <name type="synonym">Marijuana</name>
    <dbReference type="NCBI Taxonomy" id="3483"/>
    <lineage>
        <taxon>Eukaryota</taxon>
        <taxon>Viridiplantae</taxon>
        <taxon>Streptophyta</taxon>
        <taxon>Embryophyta</taxon>
        <taxon>Tracheophyta</taxon>
        <taxon>Spermatophyta</taxon>
        <taxon>Magnoliopsida</taxon>
        <taxon>eudicotyledons</taxon>
        <taxon>Gunneridae</taxon>
        <taxon>Pentapetalae</taxon>
        <taxon>rosids</taxon>
        <taxon>fabids</taxon>
        <taxon>Rosales</taxon>
        <taxon>Cannabaceae</taxon>
        <taxon>Cannabis</taxon>
    </lineage>
</organism>
<comment type="pathway">
    <text evidence="4">Lipid metabolism.</text>
</comment>
<gene>
    <name evidence="13" type="ORF">F8388_024698</name>
</gene>
<keyword evidence="5" id="KW-0808">Transferase</keyword>
<dbReference type="Pfam" id="PF06974">
    <property type="entry name" value="WS_DGAT_C"/>
    <property type="match status" value="1"/>
</dbReference>
<dbReference type="UniPathway" id="UPA00282"/>
<dbReference type="EMBL" id="JAATIP010000065">
    <property type="protein sequence ID" value="KAF4380405.1"/>
    <property type="molecule type" value="Genomic_DNA"/>
</dbReference>
<comment type="subcellular location">
    <subcellularLocation>
        <location evidence="1">Cell membrane</location>
        <topology evidence="1">Single-pass membrane protein</topology>
    </subcellularLocation>
    <subcellularLocation>
        <location evidence="2">Endoplasmic reticulum membrane</location>
    </subcellularLocation>
</comment>
<dbReference type="Gene3D" id="3.30.559.10">
    <property type="entry name" value="Chloramphenicol acetyltransferase-like domain"/>
    <property type="match status" value="1"/>
</dbReference>
<feature type="domain" description="O-acyltransferase WSD1-like N-terminal" evidence="11">
    <location>
        <begin position="53"/>
        <end position="271"/>
    </location>
</feature>
<feature type="domain" description="O-acyltransferase WSD1 C-terminal" evidence="12">
    <location>
        <begin position="339"/>
        <end position="482"/>
    </location>
</feature>
<evidence type="ECO:0000256" key="10">
    <source>
        <dbReference type="ARBA" id="ARBA00048109"/>
    </source>
</evidence>
<sequence>MSGGGDEDWGSAEETKLSPAAQLFQSSKFNCYIVTIIGCKTTMDSQVIKAGLAQTLLKHPRLSSKLVVNDSIFGRRRRWVPTPVKLEEHVFVPTFDSKPENPNQFLQDYVSHLTTNPLDISKPLWELHLLNLPTSDAESVGIFRIHHSVGDGASLMSLLLACTRQTSDPEKLPTLPAPLKRSAETEDSEGHCGGRFLWVLTAIWSAITLIWNTLVDIMVFVSTILFLKDTKTPIKGLKGVEKNTKRFVHRTISLDHIKLIKNTTNTTINDVLLGITQAGLSKYLNRRYGLIAKDEGTKEKKNYLPKHIRLSANVLVNLRPTLGIEALADMMAKNSKTKWGNWIGYLLLPFNIALQDDPLDYVRQAKAVIDRKKHSFEAICTYFCAQLLLKILGAELTAATALRAISSTTLAFSNLMGPLEEVSFYGHQIAYLAPSVYGHPHALTIHFQSYVDNMTVALAVDPNVIPDPQQLLDDVEQSLQLIRGTILEQRMNKEIV</sequence>
<dbReference type="AlphaFoldDB" id="A0A7J6GBR0"/>
<evidence type="ECO:0000256" key="6">
    <source>
        <dbReference type="ARBA" id="ARBA00022824"/>
    </source>
</evidence>
<keyword evidence="7" id="KW-0012">Acyltransferase</keyword>
<dbReference type="GO" id="GO:0047196">
    <property type="term" value="F:long-chain-alcohol O-fatty-acyltransferase activity"/>
    <property type="evidence" value="ECO:0007669"/>
    <property type="project" value="UniProtKB-EC"/>
</dbReference>
<evidence type="ECO:0000259" key="11">
    <source>
        <dbReference type="Pfam" id="PF03007"/>
    </source>
</evidence>
<evidence type="ECO:0000256" key="5">
    <source>
        <dbReference type="ARBA" id="ARBA00022679"/>
    </source>
</evidence>
<proteinExistence type="inferred from homology"/>
<evidence type="ECO:0000313" key="13">
    <source>
        <dbReference type="EMBL" id="KAF4380405.1"/>
    </source>
</evidence>
<evidence type="ECO:0000256" key="7">
    <source>
        <dbReference type="ARBA" id="ARBA00023315"/>
    </source>
</evidence>
<dbReference type="GO" id="GO:0019432">
    <property type="term" value="P:triglyceride biosynthetic process"/>
    <property type="evidence" value="ECO:0007669"/>
    <property type="project" value="UniProtKB-UniPathway"/>
</dbReference>
<dbReference type="Proteomes" id="UP000525078">
    <property type="component" value="Unassembled WGS sequence"/>
</dbReference>
<dbReference type="InterPro" id="IPR045034">
    <property type="entry name" value="O-acyltransferase_WSD1-like"/>
</dbReference>
<evidence type="ECO:0000256" key="4">
    <source>
        <dbReference type="ARBA" id="ARBA00005189"/>
    </source>
</evidence>
<dbReference type="GO" id="GO:0004144">
    <property type="term" value="F:diacylglycerol O-acyltransferase activity"/>
    <property type="evidence" value="ECO:0007669"/>
    <property type="project" value="UniProtKB-EC"/>
</dbReference>
<dbReference type="SUPFAM" id="SSF52777">
    <property type="entry name" value="CoA-dependent acyltransferases"/>
    <property type="match status" value="1"/>
</dbReference>
<evidence type="ECO:0000256" key="3">
    <source>
        <dbReference type="ARBA" id="ARBA00004771"/>
    </source>
</evidence>
<dbReference type="InterPro" id="IPR023213">
    <property type="entry name" value="CAT-like_dom_sf"/>
</dbReference>
<comment type="caution">
    <text evidence="13">The sequence shown here is derived from an EMBL/GenBank/DDBJ whole genome shotgun (WGS) entry which is preliminary data.</text>
</comment>
<dbReference type="InterPro" id="IPR004255">
    <property type="entry name" value="O-acyltransferase_WSD1_N"/>
</dbReference>
<evidence type="ECO:0000259" key="12">
    <source>
        <dbReference type="Pfam" id="PF06974"/>
    </source>
</evidence>
<comment type="similarity">
    <text evidence="8">In the N-terminal section; belongs to the long-chain O-acyltransferase family.</text>
</comment>
<evidence type="ECO:0000313" key="14">
    <source>
        <dbReference type="Proteomes" id="UP000525078"/>
    </source>
</evidence>
<evidence type="ECO:0008006" key="15">
    <source>
        <dbReference type="Google" id="ProtNLM"/>
    </source>
</evidence>
<dbReference type="PANTHER" id="PTHR31650">
    <property type="entry name" value="O-ACYLTRANSFERASE (WSD1-LIKE) FAMILY PROTEIN"/>
    <property type="match status" value="1"/>
</dbReference>
<dbReference type="GO" id="GO:0005886">
    <property type="term" value="C:plasma membrane"/>
    <property type="evidence" value="ECO:0007669"/>
    <property type="project" value="UniProtKB-SubCell"/>
</dbReference>
<comment type="catalytic activity">
    <reaction evidence="9">
        <text>a long chain fatty alcohol + a fatty acyl-CoA = a long-chain alcohol wax ester + CoA</text>
        <dbReference type="Rhea" id="RHEA:38443"/>
        <dbReference type="ChEBI" id="CHEBI:17135"/>
        <dbReference type="ChEBI" id="CHEBI:57287"/>
        <dbReference type="ChEBI" id="CHEBI:77636"/>
        <dbReference type="ChEBI" id="CHEBI:235323"/>
        <dbReference type="EC" id="2.3.1.75"/>
    </reaction>
</comment>
<dbReference type="GO" id="GO:0005789">
    <property type="term" value="C:endoplasmic reticulum membrane"/>
    <property type="evidence" value="ECO:0007669"/>
    <property type="project" value="UniProtKB-SubCell"/>
</dbReference>
<evidence type="ECO:0000256" key="8">
    <source>
        <dbReference type="ARBA" id="ARBA00024360"/>
    </source>
</evidence>
<dbReference type="PANTHER" id="PTHR31650:SF1">
    <property type="entry name" value="WAX ESTER SYNTHASE_DIACYLGLYCEROL ACYLTRANSFERASE 4-RELATED"/>
    <property type="match status" value="1"/>
</dbReference>
<comment type="pathway">
    <text evidence="3">Glycerolipid metabolism; triacylglycerol biosynthesis.</text>
</comment>
<evidence type="ECO:0000256" key="2">
    <source>
        <dbReference type="ARBA" id="ARBA00004586"/>
    </source>
</evidence>
<dbReference type="InterPro" id="IPR009721">
    <property type="entry name" value="O-acyltransferase_WSD1_C"/>
</dbReference>
<reference evidence="13 14" key="1">
    <citation type="journal article" date="2020" name="bioRxiv">
        <title>Sequence and annotation of 42 cannabis genomes reveals extensive copy number variation in cannabinoid synthesis and pathogen resistance genes.</title>
        <authorList>
            <person name="Mckernan K.J."/>
            <person name="Helbert Y."/>
            <person name="Kane L.T."/>
            <person name="Ebling H."/>
            <person name="Zhang L."/>
            <person name="Liu B."/>
            <person name="Eaton Z."/>
            <person name="Mclaughlin S."/>
            <person name="Kingan S."/>
            <person name="Baybayan P."/>
            <person name="Concepcion G."/>
            <person name="Jordan M."/>
            <person name="Riva A."/>
            <person name="Barbazuk W."/>
            <person name="Harkins T."/>
        </authorList>
    </citation>
    <scope>NUCLEOTIDE SEQUENCE [LARGE SCALE GENOMIC DNA]</scope>
    <source>
        <strain evidence="14">cv. Jamaican Lion 4</strain>
        <tissue evidence="13">Leaf</tissue>
    </source>
</reference>
<evidence type="ECO:0000256" key="9">
    <source>
        <dbReference type="ARBA" id="ARBA00047604"/>
    </source>
</evidence>
<keyword evidence="6" id="KW-0256">Endoplasmic reticulum</keyword>
<name>A0A7J6GBR0_CANSA</name>
<accession>A0A7J6GBR0</accession>
<evidence type="ECO:0000256" key="1">
    <source>
        <dbReference type="ARBA" id="ARBA00004162"/>
    </source>
</evidence>
<comment type="catalytic activity">
    <reaction evidence="10">
        <text>an acyl-CoA + a 1,2-diacyl-sn-glycerol = a triacyl-sn-glycerol + CoA</text>
        <dbReference type="Rhea" id="RHEA:10868"/>
        <dbReference type="ChEBI" id="CHEBI:17815"/>
        <dbReference type="ChEBI" id="CHEBI:57287"/>
        <dbReference type="ChEBI" id="CHEBI:58342"/>
        <dbReference type="ChEBI" id="CHEBI:64615"/>
        <dbReference type="EC" id="2.3.1.20"/>
    </reaction>
</comment>
<protein>
    <recommendedName>
        <fullName evidence="15">Diacylglycerol O-acyltransferase</fullName>
    </recommendedName>
</protein>
<dbReference type="Pfam" id="PF03007">
    <property type="entry name" value="WS_DGAT_cat"/>
    <property type="match status" value="1"/>
</dbReference>